<feature type="domain" description="Carbohydrate binding module xylan-binding" evidence="3">
    <location>
        <begin position="674"/>
        <end position="763"/>
    </location>
</feature>
<dbReference type="Pfam" id="PF16841">
    <property type="entry name" value="CBM60"/>
    <property type="match status" value="3"/>
</dbReference>
<dbReference type="RefSeq" id="WP_302041383.1">
    <property type="nucleotide sequence ID" value="NZ_JAUKPO010000033.1"/>
</dbReference>
<organism evidence="5 6">
    <name type="scientific">Rhodocytophaga aerolata</name>
    <dbReference type="NCBI Taxonomy" id="455078"/>
    <lineage>
        <taxon>Bacteria</taxon>
        <taxon>Pseudomonadati</taxon>
        <taxon>Bacteroidota</taxon>
        <taxon>Cytophagia</taxon>
        <taxon>Cytophagales</taxon>
        <taxon>Rhodocytophagaceae</taxon>
        <taxon>Rhodocytophaga</taxon>
    </lineage>
</organism>
<feature type="domain" description="Secretion system C-terminal sorting" evidence="4">
    <location>
        <begin position="957"/>
        <end position="1033"/>
    </location>
</feature>
<feature type="domain" description="Carbohydrate binding module xylan-binding" evidence="3">
    <location>
        <begin position="817"/>
        <end position="905"/>
    </location>
</feature>
<keyword evidence="6" id="KW-1185">Reference proteome</keyword>
<sequence>MNQPITLLHRGARSLLCLHQKITPNTQFLIISGLTLITVFFSIFPGYAQKRIGLHVTQEELDIWRSRARTAAYMEKTGPYQKTNDVSANSPGDWDRILKNANDFVANPSADRWSAYTGGGCVPRWSAEPGTRGEKMRDAGFAYLITSDKRYSEAVRKELLAHANNSLLDFSNKSRWCEGVLDDINPGFFIAEWMSRLLVGYDYIRTTVSQDERAKLDKWFANAAFYFQREVDRHINKFFVDRNSENYTLTLYGNNSGAKRYSAISHYGGRQISNLAKVYNNRRGSMVRFYALVGIQQNITPLKHSAKLYVKEWLRFSTFPDGIISEFYRWTSSQPDLGWAYATFCVAQALDVADHFARAGDMELYRYSTSQGLVGTEGGNKNIQLTIKNLLQYLDGSVKRYATTSASDVGKQHKLIDGIMPGWEVVSDIWFAQGNVFYKDNYIKNAYLRKNSGTRQYPYQQASAGPTSGWSGAGGIYPGKLFMFGQMEGKVWPYYTGSGTPPTHAPTPASGPTNHEGENTTITVNAWSTPAAGVYAHFNVLINGIKLDDAFANSRSEKQYRFSTKLKPSEINSIIIHFDNNGVHGREDRNLYVKSIVVGSATYPSTGSNVTYDKGALDGKDVEKGTQTIAWNGGLIFKLSGKAPSQDKPPVNEPPVEEPPVVNNPNPGTGSNAITINAWSNPAGGIYAHFNVLVNGTKIGEAFANSRTEKPFKFNTTLKGSEINSVIVHFDNNGVHGREDRDLYVRSIIVGGATYPSTGSNVTYDKNSIDGKDVVKGNLVMPWNGGLIFKLSGKAPDNGPVVTNPPSTPSPSGSSKIAVTAYGSKAGGQYAHFNLLVNGAKVGEATTTGSQKVYTFTAKIAPGSIRTVTVHFDNDANIKNEDRNLTVKSLAVNNSTYKPTGSNVFLDKGELDGKDIRSGRELIPWDAGLVFNINGANARGDFSEENSQEIISGLQVSPNPTKGKFNLQLTKSDLADDVVYIAVYDVIGKLYYEEMLRSTESILQKNLDLSAIPEGMYLVKVRTNTQEIVKKLIKE</sequence>
<gene>
    <name evidence="5" type="ORF">Q0590_30180</name>
</gene>
<protein>
    <submittedName>
        <fullName evidence="5">Carbohydrate-binding domain-containing protein</fullName>
    </submittedName>
</protein>
<comment type="caution">
    <text evidence="5">The sequence shown here is derived from an EMBL/GenBank/DDBJ whole genome shotgun (WGS) entry which is preliminary data.</text>
</comment>
<reference evidence="5" key="1">
    <citation type="submission" date="2023-07" db="EMBL/GenBank/DDBJ databases">
        <title>The genome sequence of Rhodocytophaga aerolata KACC 12507.</title>
        <authorList>
            <person name="Zhang X."/>
        </authorList>
    </citation>
    <scope>NUCLEOTIDE SEQUENCE</scope>
    <source>
        <strain evidence="5">KACC 12507</strain>
    </source>
</reference>
<evidence type="ECO:0000259" key="4">
    <source>
        <dbReference type="Pfam" id="PF18962"/>
    </source>
</evidence>
<dbReference type="Proteomes" id="UP001168528">
    <property type="component" value="Unassembled WGS sequence"/>
</dbReference>
<proteinExistence type="predicted"/>
<dbReference type="SUPFAM" id="SSF48230">
    <property type="entry name" value="Chondroitin AC/alginate lyase"/>
    <property type="match status" value="1"/>
</dbReference>
<keyword evidence="2" id="KW-0812">Transmembrane</keyword>
<dbReference type="InterPro" id="IPR031768">
    <property type="entry name" value="CBM60_xylan-bd"/>
</dbReference>
<dbReference type="InterPro" id="IPR026444">
    <property type="entry name" value="Secre_tail"/>
</dbReference>
<evidence type="ECO:0000256" key="1">
    <source>
        <dbReference type="SAM" id="MobiDB-lite"/>
    </source>
</evidence>
<dbReference type="Pfam" id="PF18962">
    <property type="entry name" value="Por_Secre_tail"/>
    <property type="match status" value="1"/>
</dbReference>
<evidence type="ECO:0000313" key="5">
    <source>
        <dbReference type="EMBL" id="MDO1450581.1"/>
    </source>
</evidence>
<dbReference type="Gene3D" id="2.60.60.40">
    <property type="match status" value="3"/>
</dbReference>
<evidence type="ECO:0000256" key="2">
    <source>
        <dbReference type="SAM" id="Phobius"/>
    </source>
</evidence>
<feature type="transmembrane region" description="Helical" evidence="2">
    <location>
        <begin position="28"/>
        <end position="48"/>
    </location>
</feature>
<dbReference type="NCBIfam" id="TIGR04183">
    <property type="entry name" value="Por_Secre_tail"/>
    <property type="match status" value="1"/>
</dbReference>
<dbReference type="Gene3D" id="1.50.10.100">
    <property type="entry name" value="Chondroitin AC/alginate lyase"/>
    <property type="match status" value="1"/>
</dbReference>
<evidence type="ECO:0000313" key="6">
    <source>
        <dbReference type="Proteomes" id="UP001168528"/>
    </source>
</evidence>
<dbReference type="EMBL" id="JAUKPO010000033">
    <property type="protein sequence ID" value="MDO1450581.1"/>
    <property type="molecule type" value="Genomic_DNA"/>
</dbReference>
<dbReference type="InterPro" id="IPR008929">
    <property type="entry name" value="Chondroitin_lyas"/>
</dbReference>
<name>A0ABT8RFV3_9BACT</name>
<evidence type="ECO:0000259" key="3">
    <source>
        <dbReference type="Pfam" id="PF16841"/>
    </source>
</evidence>
<accession>A0ABT8RFV3</accession>
<keyword evidence="2" id="KW-0472">Membrane</keyword>
<feature type="region of interest" description="Disordered" evidence="1">
    <location>
        <begin position="642"/>
        <end position="666"/>
    </location>
</feature>
<feature type="domain" description="Carbohydrate binding module xylan-binding" evidence="3">
    <location>
        <begin position="521"/>
        <end position="611"/>
    </location>
</feature>
<keyword evidence="2" id="KW-1133">Transmembrane helix</keyword>